<dbReference type="PROSITE" id="PS00181">
    <property type="entry name" value="GLNA_ATP"/>
    <property type="match status" value="1"/>
</dbReference>
<dbReference type="InterPro" id="IPR027303">
    <property type="entry name" value="Gln_synth_gly_rich_site"/>
</dbReference>
<organism evidence="12 13">
    <name type="scientific">Ferruginivarius sediminum</name>
    <dbReference type="NCBI Taxonomy" id="2661937"/>
    <lineage>
        <taxon>Bacteria</taxon>
        <taxon>Pseudomonadati</taxon>
        <taxon>Pseudomonadota</taxon>
        <taxon>Alphaproteobacteria</taxon>
        <taxon>Rhodospirillales</taxon>
        <taxon>Rhodospirillaceae</taxon>
        <taxon>Ferruginivarius</taxon>
    </lineage>
</organism>
<feature type="domain" description="GS beta-grasp" evidence="10">
    <location>
        <begin position="29"/>
        <end position="124"/>
    </location>
</feature>
<keyword evidence="4" id="KW-0547">Nucleotide-binding</keyword>
<protein>
    <submittedName>
        <fullName evidence="12">Glutamine synthetase</fullName>
    </submittedName>
</protein>
<keyword evidence="3" id="KW-0436">Ligase</keyword>
<evidence type="ECO:0000256" key="2">
    <source>
        <dbReference type="ARBA" id="ARBA00003117"/>
    </source>
</evidence>
<evidence type="ECO:0000256" key="5">
    <source>
        <dbReference type="ARBA" id="ARBA00022840"/>
    </source>
</evidence>
<feature type="domain" description="GS catalytic" evidence="11">
    <location>
        <begin position="131"/>
        <end position="468"/>
    </location>
</feature>
<dbReference type="Pfam" id="PF00120">
    <property type="entry name" value="Gln-synt_C"/>
    <property type="match status" value="1"/>
</dbReference>
<dbReference type="SUPFAM" id="SSF54368">
    <property type="entry name" value="Glutamine synthetase, N-terminal domain"/>
    <property type="match status" value="1"/>
</dbReference>
<evidence type="ECO:0000256" key="3">
    <source>
        <dbReference type="ARBA" id="ARBA00022598"/>
    </source>
</evidence>
<dbReference type="GO" id="GO:0006542">
    <property type="term" value="P:glutamine biosynthetic process"/>
    <property type="evidence" value="ECO:0007669"/>
    <property type="project" value="InterPro"/>
</dbReference>
<evidence type="ECO:0000256" key="7">
    <source>
        <dbReference type="ARBA" id="ARBA00023231"/>
    </source>
</evidence>
<accession>A0A369TC01</accession>
<dbReference type="Gene3D" id="3.10.20.70">
    <property type="entry name" value="Glutamine synthetase, N-terminal domain"/>
    <property type="match status" value="1"/>
</dbReference>
<name>A0A369TC01_9PROT</name>
<comment type="cofactor">
    <cofactor evidence="1">
        <name>Mg(2+)</name>
        <dbReference type="ChEBI" id="CHEBI:18420"/>
    </cofactor>
</comment>
<evidence type="ECO:0000313" key="12">
    <source>
        <dbReference type="EMBL" id="RDD62839.1"/>
    </source>
</evidence>
<evidence type="ECO:0000313" key="13">
    <source>
        <dbReference type="Proteomes" id="UP000253941"/>
    </source>
</evidence>
<dbReference type="EMBL" id="QPMH01000004">
    <property type="protein sequence ID" value="RDD62839.1"/>
    <property type="molecule type" value="Genomic_DNA"/>
</dbReference>
<comment type="caution">
    <text evidence="12">The sequence shown here is derived from an EMBL/GenBank/DDBJ whole genome shotgun (WGS) entry which is preliminary data.</text>
</comment>
<evidence type="ECO:0000256" key="1">
    <source>
        <dbReference type="ARBA" id="ARBA00001946"/>
    </source>
</evidence>
<comment type="function">
    <text evidence="2">Catalyzes the ATP-dependent biosynthesis of glutamine from glutamate and ammonia.</text>
</comment>
<reference evidence="12 13" key="1">
    <citation type="submission" date="2018-07" db="EMBL/GenBank/DDBJ databases">
        <title>Venubactetium sediminum gen. nov., sp. nov., isolated from a marine solar saltern.</title>
        <authorList>
            <person name="Wang S."/>
        </authorList>
    </citation>
    <scope>NUCLEOTIDE SEQUENCE [LARGE SCALE GENOMIC DNA]</scope>
    <source>
        <strain evidence="12 13">WD2A32</strain>
    </source>
</reference>
<evidence type="ECO:0000256" key="8">
    <source>
        <dbReference type="PROSITE-ProRule" id="PRU01330"/>
    </source>
</evidence>
<dbReference type="InterPro" id="IPR014746">
    <property type="entry name" value="Gln_synth/guanido_kin_cat_dom"/>
</dbReference>
<dbReference type="SMART" id="SM01230">
    <property type="entry name" value="Gln-synt_C"/>
    <property type="match status" value="1"/>
</dbReference>
<comment type="similarity">
    <text evidence="8 9">Belongs to the glutamine synthetase family.</text>
</comment>
<dbReference type="Proteomes" id="UP000253941">
    <property type="component" value="Unassembled WGS sequence"/>
</dbReference>
<dbReference type="InterPro" id="IPR008146">
    <property type="entry name" value="Gln_synth_cat_dom"/>
</dbReference>
<keyword evidence="5" id="KW-0067">ATP-binding</keyword>
<keyword evidence="7" id="KW-0535">Nitrogen fixation</keyword>
<gene>
    <name evidence="12" type="ORF">DRB17_06690</name>
</gene>
<dbReference type="PANTHER" id="PTHR43785">
    <property type="entry name" value="GAMMA-GLUTAMYLPUTRESCINE SYNTHETASE"/>
    <property type="match status" value="1"/>
</dbReference>
<dbReference type="GO" id="GO:0006598">
    <property type="term" value="P:polyamine catabolic process"/>
    <property type="evidence" value="ECO:0007669"/>
    <property type="project" value="TreeGrafter"/>
</dbReference>
<evidence type="ECO:0000256" key="9">
    <source>
        <dbReference type="RuleBase" id="RU000384"/>
    </source>
</evidence>
<dbReference type="SUPFAM" id="SSF55931">
    <property type="entry name" value="Glutamine synthetase/guanido kinase"/>
    <property type="match status" value="1"/>
</dbReference>
<evidence type="ECO:0000256" key="6">
    <source>
        <dbReference type="ARBA" id="ARBA00022842"/>
    </source>
</evidence>
<dbReference type="InterPro" id="IPR008147">
    <property type="entry name" value="Gln_synt_N"/>
</dbReference>
<evidence type="ECO:0000256" key="4">
    <source>
        <dbReference type="ARBA" id="ARBA00022741"/>
    </source>
</evidence>
<dbReference type="RefSeq" id="WP_114581414.1">
    <property type="nucleotide sequence ID" value="NZ_QPMH01000004.1"/>
</dbReference>
<evidence type="ECO:0000259" key="10">
    <source>
        <dbReference type="PROSITE" id="PS51986"/>
    </source>
</evidence>
<dbReference type="InterPro" id="IPR036651">
    <property type="entry name" value="Gln_synt_N_sf"/>
</dbReference>
<dbReference type="AlphaFoldDB" id="A0A369TC01"/>
<keyword evidence="13" id="KW-1185">Reference proteome</keyword>
<dbReference type="PROSITE" id="PS51987">
    <property type="entry name" value="GS_CATALYTIC"/>
    <property type="match status" value="1"/>
</dbReference>
<proteinExistence type="inferred from homology"/>
<evidence type="ECO:0000259" key="11">
    <source>
        <dbReference type="PROSITE" id="PS51987"/>
    </source>
</evidence>
<dbReference type="PANTHER" id="PTHR43785:SF12">
    <property type="entry name" value="TYPE-1 GLUTAMINE SYNTHETASE 2"/>
    <property type="match status" value="1"/>
</dbReference>
<keyword evidence="6" id="KW-0460">Magnesium</keyword>
<dbReference type="GO" id="GO:0004356">
    <property type="term" value="F:glutamine synthetase activity"/>
    <property type="evidence" value="ECO:0007669"/>
    <property type="project" value="InterPro"/>
</dbReference>
<dbReference type="GO" id="GO:0005524">
    <property type="term" value="F:ATP binding"/>
    <property type="evidence" value="ECO:0007669"/>
    <property type="project" value="UniProtKB-KW"/>
</dbReference>
<dbReference type="Gene3D" id="3.30.590.10">
    <property type="entry name" value="Glutamine synthetase/guanido kinase, catalytic domain"/>
    <property type="match status" value="1"/>
</dbReference>
<sequence length="468" mass="51283">MPDSHSTSDDDYPSDSRLPEVAAFLSDNPEVRAVDAIFADLSGVVRGKRYPIDDIDKIFEEGLAFPGSAFLLDAKGESHDPAGRGFSDGDPDVLARAIPGTLKRVPWAPKPLAQVLLNFHTADGDLYTFDPRNVLARVAERFGELGLRPVVAFELEFYLIDAQRVQGYIPQPPVSPLTGQRDDATQVYGMADVDAFDEFLEEVTRACAMQDVPTGAISAEYAPGQFEINLGHVADPLMAADHCVLFQRAVKGVARRHGMQATFMAKPYPDLAGSGMHMHVSALDENGDNAFDGGKTDPASPLLKHAIAGILDTMPEAMAFLAPNPNSYRRFVPNIFVPIRRTWGFENRSAAMRIPLGKGSARRIEHRVAGADANPYLALATMLAGMHHGMANKLDPGKSFKGNAGYAFDEDLPWRPRRAFEVLGDADTLRDYLGAGYVDAYAACKLAEMDKYEAEFPPQEYRWYLQAD</sequence>
<dbReference type="PROSITE" id="PS51986">
    <property type="entry name" value="GS_BETA_GRASP"/>
    <property type="match status" value="1"/>
</dbReference>